<keyword evidence="2" id="KW-1185">Reference proteome</keyword>
<proteinExistence type="predicted"/>
<dbReference type="Proteomes" id="UP001417504">
    <property type="component" value="Unassembled WGS sequence"/>
</dbReference>
<gene>
    <name evidence="1" type="ORF">Sjap_008260</name>
</gene>
<dbReference type="Gene3D" id="3.40.640.10">
    <property type="entry name" value="Type I PLP-dependent aspartate aminotransferase-like (Major domain)"/>
    <property type="match status" value="1"/>
</dbReference>
<dbReference type="AlphaFoldDB" id="A0AAP0PEA5"/>
<organism evidence="1 2">
    <name type="scientific">Stephania japonica</name>
    <dbReference type="NCBI Taxonomy" id="461633"/>
    <lineage>
        <taxon>Eukaryota</taxon>
        <taxon>Viridiplantae</taxon>
        <taxon>Streptophyta</taxon>
        <taxon>Embryophyta</taxon>
        <taxon>Tracheophyta</taxon>
        <taxon>Spermatophyta</taxon>
        <taxon>Magnoliopsida</taxon>
        <taxon>Ranunculales</taxon>
        <taxon>Menispermaceae</taxon>
        <taxon>Menispermoideae</taxon>
        <taxon>Cissampelideae</taxon>
        <taxon>Stephania</taxon>
    </lineage>
</organism>
<sequence length="126" mass="14154">MKSLVLVNAKLCLKLEERDEELCICIVTVMDWRILWCGSGKFEGSFSHGFTYSGILYHVFVALEAIKIYKERNIIEQVKSISPILQDGIKAFSNSPIIGEFCDLGLVVGVSLQTINHVVIYFHQSG</sequence>
<dbReference type="InterPro" id="IPR015424">
    <property type="entry name" value="PyrdxlP-dep_Trfase"/>
</dbReference>
<dbReference type="EMBL" id="JBBNAE010000003">
    <property type="protein sequence ID" value="KAK9137666.1"/>
    <property type="molecule type" value="Genomic_DNA"/>
</dbReference>
<name>A0AAP0PEA5_9MAGN</name>
<protein>
    <submittedName>
        <fullName evidence="1">Uncharacterized protein</fullName>
    </submittedName>
</protein>
<dbReference type="SUPFAM" id="SSF53383">
    <property type="entry name" value="PLP-dependent transferases"/>
    <property type="match status" value="1"/>
</dbReference>
<accession>A0AAP0PEA5</accession>
<evidence type="ECO:0000313" key="2">
    <source>
        <dbReference type="Proteomes" id="UP001417504"/>
    </source>
</evidence>
<dbReference type="InterPro" id="IPR015422">
    <property type="entry name" value="PyrdxlP-dep_Trfase_small"/>
</dbReference>
<dbReference type="Gene3D" id="3.90.1150.10">
    <property type="entry name" value="Aspartate Aminotransferase, domain 1"/>
    <property type="match status" value="1"/>
</dbReference>
<evidence type="ECO:0000313" key="1">
    <source>
        <dbReference type="EMBL" id="KAK9137666.1"/>
    </source>
</evidence>
<comment type="caution">
    <text evidence="1">The sequence shown here is derived from an EMBL/GenBank/DDBJ whole genome shotgun (WGS) entry which is preliminary data.</text>
</comment>
<reference evidence="1 2" key="1">
    <citation type="submission" date="2024-01" db="EMBL/GenBank/DDBJ databases">
        <title>Genome assemblies of Stephania.</title>
        <authorList>
            <person name="Yang L."/>
        </authorList>
    </citation>
    <scope>NUCLEOTIDE SEQUENCE [LARGE SCALE GENOMIC DNA]</scope>
    <source>
        <strain evidence="1">QJT</strain>
        <tissue evidence="1">Leaf</tissue>
    </source>
</reference>
<dbReference type="InterPro" id="IPR015421">
    <property type="entry name" value="PyrdxlP-dep_Trfase_major"/>
</dbReference>